<evidence type="ECO:0000256" key="3">
    <source>
        <dbReference type="SAM" id="Phobius"/>
    </source>
</evidence>
<dbReference type="Proteomes" id="UP000886520">
    <property type="component" value="Chromosome 24"/>
</dbReference>
<reference evidence="5" key="1">
    <citation type="submission" date="2021-01" db="EMBL/GenBank/DDBJ databases">
        <title>Adiantum capillus-veneris genome.</title>
        <authorList>
            <person name="Fang Y."/>
            <person name="Liao Q."/>
        </authorList>
    </citation>
    <scope>NUCLEOTIDE SEQUENCE</scope>
    <source>
        <strain evidence="5">H3</strain>
        <tissue evidence="5">Leaf</tissue>
    </source>
</reference>
<evidence type="ECO:0000256" key="1">
    <source>
        <dbReference type="PROSITE-ProRule" id="PRU00175"/>
    </source>
</evidence>
<dbReference type="SMART" id="SM00184">
    <property type="entry name" value="RING"/>
    <property type="match status" value="1"/>
</dbReference>
<dbReference type="SUPFAM" id="SSF57850">
    <property type="entry name" value="RING/U-box"/>
    <property type="match status" value="1"/>
</dbReference>
<evidence type="ECO:0000256" key="2">
    <source>
        <dbReference type="SAM" id="MobiDB-lite"/>
    </source>
</evidence>
<proteinExistence type="predicted"/>
<dbReference type="SMART" id="SM01197">
    <property type="entry name" value="FANCL_C"/>
    <property type="match status" value="1"/>
</dbReference>
<dbReference type="Pfam" id="PF13639">
    <property type="entry name" value="zf-RING_2"/>
    <property type="match status" value="1"/>
</dbReference>
<gene>
    <name evidence="5" type="ORF">GOP47_0024886</name>
</gene>
<organism evidence="5 6">
    <name type="scientific">Adiantum capillus-veneris</name>
    <name type="common">Maidenhair fern</name>
    <dbReference type="NCBI Taxonomy" id="13818"/>
    <lineage>
        <taxon>Eukaryota</taxon>
        <taxon>Viridiplantae</taxon>
        <taxon>Streptophyta</taxon>
        <taxon>Embryophyta</taxon>
        <taxon>Tracheophyta</taxon>
        <taxon>Polypodiopsida</taxon>
        <taxon>Polypodiidae</taxon>
        <taxon>Polypodiales</taxon>
        <taxon>Pteridineae</taxon>
        <taxon>Pteridaceae</taxon>
        <taxon>Vittarioideae</taxon>
        <taxon>Adiantum</taxon>
    </lineage>
</organism>
<evidence type="ECO:0000259" key="4">
    <source>
        <dbReference type="PROSITE" id="PS50089"/>
    </source>
</evidence>
<feature type="region of interest" description="Disordered" evidence="2">
    <location>
        <begin position="45"/>
        <end position="68"/>
    </location>
</feature>
<feature type="region of interest" description="Disordered" evidence="2">
    <location>
        <begin position="93"/>
        <end position="115"/>
    </location>
</feature>
<dbReference type="EMBL" id="JABFUD020000024">
    <property type="protein sequence ID" value="KAI5060466.1"/>
    <property type="molecule type" value="Genomic_DNA"/>
</dbReference>
<keyword evidence="3" id="KW-0472">Membrane</keyword>
<keyword evidence="1" id="KW-0862">Zinc</keyword>
<dbReference type="OrthoDB" id="8062037at2759"/>
<sequence>MFGLALRHNSLHHLFALFLTLALATLCWCCWRRGRSYHRRRELLPSRATAPTPTAPSSSPSYSSAPPTLTPTRLDPHIAVLLPVLSYHAPTKSHTGEFSSPHTDDSHHACSGDDDDSGPNCYGGSDFVIKNSDCAICLSSFDSGTLVTVLPSCSHAYHPSCITQWVQSHKDCPVCRTEISLPAL</sequence>
<keyword evidence="1" id="KW-0863">Zinc-finger</keyword>
<dbReference type="Gene3D" id="3.30.40.10">
    <property type="entry name" value="Zinc/RING finger domain, C3HC4 (zinc finger)"/>
    <property type="match status" value="1"/>
</dbReference>
<dbReference type="GO" id="GO:0008270">
    <property type="term" value="F:zinc ion binding"/>
    <property type="evidence" value="ECO:0007669"/>
    <property type="project" value="UniProtKB-KW"/>
</dbReference>
<keyword evidence="6" id="KW-1185">Reference proteome</keyword>
<keyword evidence="1" id="KW-0479">Metal-binding</keyword>
<keyword evidence="3" id="KW-1133">Transmembrane helix</keyword>
<keyword evidence="3" id="KW-0812">Transmembrane</keyword>
<dbReference type="PANTHER" id="PTHR45676">
    <property type="entry name" value="RING-H2 FINGER PROTEIN ATL51-RELATED"/>
    <property type="match status" value="1"/>
</dbReference>
<dbReference type="AlphaFoldDB" id="A0A9D4U589"/>
<name>A0A9D4U589_ADICA</name>
<dbReference type="InterPro" id="IPR013083">
    <property type="entry name" value="Znf_RING/FYVE/PHD"/>
</dbReference>
<protein>
    <recommendedName>
        <fullName evidence="4">RING-type domain-containing protein</fullName>
    </recommendedName>
</protein>
<dbReference type="PROSITE" id="PS50089">
    <property type="entry name" value="ZF_RING_2"/>
    <property type="match status" value="1"/>
</dbReference>
<evidence type="ECO:0000313" key="6">
    <source>
        <dbReference type="Proteomes" id="UP000886520"/>
    </source>
</evidence>
<feature type="transmembrane region" description="Helical" evidence="3">
    <location>
        <begin position="12"/>
        <end position="31"/>
    </location>
</feature>
<evidence type="ECO:0000313" key="5">
    <source>
        <dbReference type="EMBL" id="KAI5060466.1"/>
    </source>
</evidence>
<dbReference type="InterPro" id="IPR001841">
    <property type="entry name" value="Znf_RING"/>
</dbReference>
<comment type="caution">
    <text evidence="5">The sequence shown here is derived from an EMBL/GenBank/DDBJ whole genome shotgun (WGS) entry which is preliminary data.</text>
</comment>
<feature type="domain" description="RING-type" evidence="4">
    <location>
        <begin position="134"/>
        <end position="176"/>
    </location>
</feature>
<accession>A0A9D4U589</accession>
<feature type="compositionally biased region" description="Basic and acidic residues" evidence="2">
    <location>
        <begin position="102"/>
        <end position="111"/>
    </location>
</feature>